<feature type="region of interest" description="Disordered" evidence="2">
    <location>
        <begin position="607"/>
        <end position="663"/>
    </location>
</feature>
<accession>A0A914BNU3</accession>
<dbReference type="OMA" id="MYETPEK"/>
<name>A0A914BNU3_PATMI</name>
<evidence type="ECO:0008006" key="5">
    <source>
        <dbReference type="Google" id="ProtNLM"/>
    </source>
</evidence>
<dbReference type="PANTHER" id="PTHR21446">
    <property type="entry name" value="DUF3504 DOMAIN-CONTAINING PROTEIN"/>
    <property type="match status" value="1"/>
</dbReference>
<reference evidence="3" key="1">
    <citation type="submission" date="2022-11" db="UniProtKB">
        <authorList>
            <consortium name="EnsemblMetazoa"/>
        </authorList>
    </citation>
    <scope>IDENTIFICATION</scope>
</reference>
<keyword evidence="1" id="KW-0175">Coiled coil</keyword>
<evidence type="ECO:0000256" key="2">
    <source>
        <dbReference type="SAM" id="MobiDB-lite"/>
    </source>
</evidence>
<protein>
    <recommendedName>
        <fullName evidence="5">DUF3504 domain-containing protein</fullName>
    </recommendedName>
</protein>
<organism evidence="3 4">
    <name type="scientific">Patiria miniata</name>
    <name type="common">Bat star</name>
    <name type="synonym">Asterina miniata</name>
    <dbReference type="NCBI Taxonomy" id="46514"/>
    <lineage>
        <taxon>Eukaryota</taxon>
        <taxon>Metazoa</taxon>
        <taxon>Echinodermata</taxon>
        <taxon>Eleutherozoa</taxon>
        <taxon>Asterozoa</taxon>
        <taxon>Asteroidea</taxon>
        <taxon>Valvatacea</taxon>
        <taxon>Valvatida</taxon>
        <taxon>Asterinidae</taxon>
        <taxon>Patiria</taxon>
    </lineage>
</organism>
<feature type="region of interest" description="Disordered" evidence="2">
    <location>
        <begin position="353"/>
        <end position="378"/>
    </location>
</feature>
<feature type="region of interest" description="Disordered" evidence="2">
    <location>
        <begin position="457"/>
        <end position="481"/>
    </location>
</feature>
<feature type="compositionally biased region" description="Polar residues" evidence="2">
    <location>
        <begin position="467"/>
        <end position="480"/>
    </location>
</feature>
<proteinExistence type="predicted"/>
<feature type="compositionally biased region" description="Low complexity" evidence="2">
    <location>
        <begin position="640"/>
        <end position="654"/>
    </location>
</feature>
<dbReference type="EnsemblMetazoa" id="XM_038221876.1">
    <property type="protein sequence ID" value="XP_038077804.1"/>
    <property type="gene ID" value="LOC119745501"/>
</dbReference>
<evidence type="ECO:0000313" key="4">
    <source>
        <dbReference type="Proteomes" id="UP000887568"/>
    </source>
</evidence>
<dbReference type="OrthoDB" id="10067014at2759"/>
<dbReference type="GeneID" id="119745501"/>
<feature type="compositionally biased region" description="Low complexity" evidence="2">
    <location>
        <begin position="457"/>
        <end position="466"/>
    </location>
</feature>
<sequence>MAVQNDKDAGLKLPGFVELPIDLDDHFIGSRDSKHTRQVVATSVNVLSDYCNKSSGTTLADVEQMTPGELCQFLRSFYSTVRQKDGSFYARSSMMTLRYGLQRHFQKLLHLDIANDAIFKPANTVFNTILTNLKSSVKISLVQRKNMAKIRSSPATDCSTPRGLQNTVFLDMMLHLCSSSYGRSNLRGMKKSHFVILSDPLGRRFVCFAVKQTTGRRAEHEIESDESDDDLTATYSANISRMYETPEKPESCPVRCFEKYMSRLNPACTAFWQRPKLPNKIFYSPYAECWYDGVPLGKNALGNKMREISAEAGCSIMYTNQCLKATGKLMNHIGHAGCRARCGDYCYSEAMTSDNDSSASENDGQMDDGSSPQQNAHQENDGHIIAVENGATGQDQSGFHIKLEDSEMLAGNQLVTNPCVGTAQAGMQHVVNAPPITSSAGYPIENPSHLYPVNVNNVSSNHNNSSTHQGPAASQQSPQIPNGIDLDAWAVEISWVDERNQRKWLLTKKTTTSSAVEDAWRRSVELQTQRNAMLTDHSHQDLTQQDCSANLPKQDLQTQRNAMLTDHSHQDHTQQGSFANLPNHDLQTQRNALLTDHSYQDHTQLGASANLPSKDLGNPFPCLSRSASEMPPHPRLPSNGPSSSGAGAAQSVGSVTGGSSGIATKSTVDDQLIQLQKNVLMMQQENLALERQKIRLEMAKLEAEKLKLDAERRKLTMEGDKLQRELL</sequence>
<feature type="compositionally biased region" description="Polar residues" evidence="2">
    <location>
        <begin position="353"/>
        <end position="377"/>
    </location>
</feature>
<dbReference type="PANTHER" id="PTHR21446:SF12">
    <property type="entry name" value="POTASSIUM CHANNEL TETRAMERIZATION DOMAIN CONTAINING 1"/>
    <property type="match status" value="1"/>
</dbReference>
<evidence type="ECO:0000313" key="3">
    <source>
        <dbReference type="EnsemblMetazoa" id="XP_038077804.1"/>
    </source>
</evidence>
<evidence type="ECO:0000256" key="1">
    <source>
        <dbReference type="SAM" id="Coils"/>
    </source>
</evidence>
<keyword evidence="4" id="KW-1185">Reference proteome</keyword>
<feature type="coiled-coil region" evidence="1">
    <location>
        <begin position="672"/>
        <end position="725"/>
    </location>
</feature>
<dbReference type="InterPro" id="IPR052787">
    <property type="entry name" value="MAVS"/>
</dbReference>
<dbReference type="Proteomes" id="UP000887568">
    <property type="component" value="Unplaced"/>
</dbReference>
<dbReference type="RefSeq" id="XP_038077804.1">
    <property type="nucleotide sequence ID" value="XM_038221876.1"/>
</dbReference>
<dbReference type="AlphaFoldDB" id="A0A914BNU3"/>